<keyword evidence="8" id="KW-1185">Reference proteome</keyword>
<comment type="similarity">
    <text evidence="2">Belongs to the bacterial solute-binding protein 8 family.</text>
</comment>
<comment type="caution">
    <text evidence="7">The sequence shown here is derived from an EMBL/GenBank/DDBJ whole genome shotgun (WGS) entry which is preliminary data.</text>
</comment>
<evidence type="ECO:0000256" key="1">
    <source>
        <dbReference type="ARBA" id="ARBA00004196"/>
    </source>
</evidence>
<evidence type="ECO:0000256" key="5">
    <source>
        <dbReference type="SAM" id="SignalP"/>
    </source>
</evidence>
<evidence type="ECO:0000313" key="8">
    <source>
        <dbReference type="Proteomes" id="UP001596203"/>
    </source>
</evidence>
<dbReference type="Proteomes" id="UP001596203">
    <property type="component" value="Unassembled WGS sequence"/>
</dbReference>
<feature type="domain" description="Fe/B12 periplasmic-binding" evidence="6">
    <location>
        <begin position="62"/>
        <end position="335"/>
    </location>
</feature>
<dbReference type="SUPFAM" id="SSF53807">
    <property type="entry name" value="Helical backbone' metal receptor"/>
    <property type="match status" value="1"/>
</dbReference>
<comment type="subcellular location">
    <subcellularLocation>
        <location evidence="1">Cell envelope</location>
    </subcellularLocation>
</comment>
<evidence type="ECO:0000259" key="6">
    <source>
        <dbReference type="PROSITE" id="PS50983"/>
    </source>
</evidence>
<feature type="signal peptide" evidence="5">
    <location>
        <begin position="1"/>
        <end position="22"/>
    </location>
</feature>
<dbReference type="PANTHER" id="PTHR30532">
    <property type="entry name" value="IRON III DICITRATE-BINDING PERIPLASMIC PROTEIN"/>
    <property type="match status" value="1"/>
</dbReference>
<dbReference type="EMBL" id="JBHSPR010000007">
    <property type="protein sequence ID" value="MFC6016197.1"/>
    <property type="molecule type" value="Genomic_DNA"/>
</dbReference>
<accession>A0ABW1K4J4</accession>
<dbReference type="Gene3D" id="3.40.50.1980">
    <property type="entry name" value="Nitrogenase molybdenum iron protein domain"/>
    <property type="match status" value="2"/>
</dbReference>
<keyword evidence="4 5" id="KW-0732">Signal</keyword>
<proteinExistence type="inferred from homology"/>
<sequence length="349" mass="36827">MRPRFRVTGLLTAALLALAATACGGPADEAGGAPSGTPDAAAFPVDITHKYGTTTIKAEPKRVVTVGLVEQDALLALGVVPVATTEWLGGFPGAIGPWAKDRLGGAALPQVLQDTGDGPQFEKIAALAPDLILALYSGLDQKQYDTLSKIAPTVAQPKEHVDYGVPWDVLTRTVGKAVGRSAQAEQVVGETMARFAKVRQENPRFVGAEAVLATTYEGYFVYGTQDIRTRVMAELGFASPPDLDKVIGDKFGANISAERAELFDADVAVWLTTDPIAERAKLHKAPVYGGLDVVKQGRELYVDENTTYGQGISFVTVLSLPYVLDRLVPQLTAALDGNPATEVAQPAAG</sequence>
<dbReference type="PANTHER" id="PTHR30532:SF24">
    <property type="entry name" value="FERRIC ENTEROBACTIN-BINDING PERIPLASMIC PROTEIN FEPB"/>
    <property type="match status" value="1"/>
</dbReference>
<reference evidence="8" key="1">
    <citation type="journal article" date="2019" name="Int. J. Syst. Evol. Microbiol.">
        <title>The Global Catalogue of Microorganisms (GCM) 10K type strain sequencing project: providing services to taxonomists for standard genome sequencing and annotation.</title>
        <authorList>
            <consortium name="The Broad Institute Genomics Platform"/>
            <consortium name="The Broad Institute Genome Sequencing Center for Infectious Disease"/>
            <person name="Wu L."/>
            <person name="Ma J."/>
        </authorList>
    </citation>
    <scope>NUCLEOTIDE SEQUENCE [LARGE SCALE GENOMIC DNA]</scope>
    <source>
        <strain evidence="8">ZS-35-S2</strain>
    </source>
</reference>
<dbReference type="Pfam" id="PF01497">
    <property type="entry name" value="Peripla_BP_2"/>
    <property type="match status" value="1"/>
</dbReference>
<gene>
    <name evidence="7" type="ORF">ACFP2T_08310</name>
</gene>
<dbReference type="PROSITE" id="PS50983">
    <property type="entry name" value="FE_B12_PBP"/>
    <property type="match status" value="1"/>
</dbReference>
<dbReference type="InterPro" id="IPR002491">
    <property type="entry name" value="ABC_transptr_periplasmic_BD"/>
</dbReference>
<protein>
    <submittedName>
        <fullName evidence="7">Iron-siderophore ABC transporter substrate-binding protein</fullName>
    </submittedName>
</protein>
<dbReference type="RefSeq" id="WP_377419351.1">
    <property type="nucleotide sequence ID" value="NZ_JBHSPR010000007.1"/>
</dbReference>
<organism evidence="7 8">
    <name type="scientific">Plantactinospora solaniradicis</name>
    <dbReference type="NCBI Taxonomy" id="1723736"/>
    <lineage>
        <taxon>Bacteria</taxon>
        <taxon>Bacillati</taxon>
        <taxon>Actinomycetota</taxon>
        <taxon>Actinomycetes</taxon>
        <taxon>Micromonosporales</taxon>
        <taxon>Micromonosporaceae</taxon>
        <taxon>Plantactinospora</taxon>
    </lineage>
</organism>
<evidence type="ECO:0000256" key="3">
    <source>
        <dbReference type="ARBA" id="ARBA00022448"/>
    </source>
</evidence>
<dbReference type="InterPro" id="IPR051313">
    <property type="entry name" value="Bact_iron-sidero_bind"/>
</dbReference>
<dbReference type="PROSITE" id="PS51257">
    <property type="entry name" value="PROKAR_LIPOPROTEIN"/>
    <property type="match status" value="1"/>
</dbReference>
<evidence type="ECO:0000256" key="4">
    <source>
        <dbReference type="ARBA" id="ARBA00022729"/>
    </source>
</evidence>
<evidence type="ECO:0000313" key="7">
    <source>
        <dbReference type="EMBL" id="MFC6016197.1"/>
    </source>
</evidence>
<keyword evidence="3" id="KW-0813">Transport</keyword>
<feature type="chain" id="PRO_5045614412" evidence="5">
    <location>
        <begin position="23"/>
        <end position="349"/>
    </location>
</feature>
<evidence type="ECO:0000256" key="2">
    <source>
        <dbReference type="ARBA" id="ARBA00008814"/>
    </source>
</evidence>
<dbReference type="CDD" id="cd01146">
    <property type="entry name" value="FhuD"/>
    <property type="match status" value="1"/>
</dbReference>
<name>A0ABW1K4J4_9ACTN</name>